<keyword evidence="3" id="KW-1185">Reference proteome</keyword>
<dbReference type="PANTHER" id="PTHR43135">
    <property type="entry name" value="ALPHA-D-RIBOSE 1-METHYLPHOSPHONATE 5-TRIPHOSPHATE DIPHOSPHATASE"/>
    <property type="match status" value="1"/>
</dbReference>
<feature type="domain" description="Amidohydrolase-related" evidence="1">
    <location>
        <begin position="48"/>
        <end position="361"/>
    </location>
</feature>
<dbReference type="InterPro" id="IPR051781">
    <property type="entry name" value="Metallo-dep_Hydrolase"/>
</dbReference>
<dbReference type="InterPro" id="IPR011059">
    <property type="entry name" value="Metal-dep_hydrolase_composite"/>
</dbReference>
<dbReference type="Proteomes" id="UP000319103">
    <property type="component" value="Unassembled WGS sequence"/>
</dbReference>
<dbReference type="GO" id="GO:0016810">
    <property type="term" value="F:hydrolase activity, acting on carbon-nitrogen (but not peptide) bonds"/>
    <property type="evidence" value="ECO:0007669"/>
    <property type="project" value="InterPro"/>
</dbReference>
<evidence type="ECO:0000259" key="1">
    <source>
        <dbReference type="Pfam" id="PF01979"/>
    </source>
</evidence>
<dbReference type="RefSeq" id="WP_141633721.1">
    <property type="nucleotide sequence ID" value="NZ_VIGB01000003.1"/>
</dbReference>
<accession>A0A540W210</accession>
<evidence type="ECO:0000313" key="2">
    <source>
        <dbReference type="EMBL" id="TQF03041.1"/>
    </source>
</evidence>
<name>A0A540W210_9ACTN</name>
<dbReference type="Gene3D" id="3.20.20.140">
    <property type="entry name" value="Metal-dependent hydrolases"/>
    <property type="match status" value="1"/>
</dbReference>
<protein>
    <submittedName>
        <fullName evidence="2">Amidohydrolase family protein</fullName>
    </submittedName>
</protein>
<dbReference type="SUPFAM" id="SSF51556">
    <property type="entry name" value="Metallo-dependent hydrolases"/>
    <property type="match status" value="1"/>
</dbReference>
<dbReference type="EMBL" id="VIGB01000003">
    <property type="protein sequence ID" value="TQF03041.1"/>
    <property type="molecule type" value="Genomic_DNA"/>
</dbReference>
<dbReference type="AlphaFoldDB" id="A0A540W210"/>
<evidence type="ECO:0000313" key="3">
    <source>
        <dbReference type="Proteomes" id="UP000319103"/>
    </source>
</evidence>
<dbReference type="Pfam" id="PF01979">
    <property type="entry name" value="Amidohydro_1"/>
    <property type="match status" value="1"/>
</dbReference>
<organism evidence="2 3">
    <name type="scientific">Kitasatospora acidiphila</name>
    <dbReference type="NCBI Taxonomy" id="2567942"/>
    <lineage>
        <taxon>Bacteria</taxon>
        <taxon>Bacillati</taxon>
        <taxon>Actinomycetota</taxon>
        <taxon>Actinomycetes</taxon>
        <taxon>Kitasatosporales</taxon>
        <taxon>Streptomycetaceae</taxon>
        <taxon>Kitasatospora</taxon>
    </lineage>
</organism>
<dbReference type="Gene3D" id="2.30.40.10">
    <property type="entry name" value="Urease, subunit C, domain 1"/>
    <property type="match status" value="1"/>
</dbReference>
<dbReference type="PANTHER" id="PTHR43135:SF4">
    <property type="entry name" value="AMIDOHYDROLASE-RELATED DOMAIN-CONTAINING PROTEIN"/>
    <property type="match status" value="1"/>
</dbReference>
<sequence>MTEGAVLHIKGRILVGPDEVRDELWVLDGRVSFSPPAGARDVRTVTGWVLPGLVDAHCHVGLDAHGAVDEATSEKQALTDRDAGTLLIRDAGSAADTRWVDDREDLPKIIRAGRHIARTKRYIRNYAHEIEPGDLTAYVVQEARRGDGWVKLVGDWIDRERGDLTACWPGDALREAIAAAHAEGARVTAHCFAAESLPDLLAAGIDCVEHATGLTEELIPVFAERGVAIVPTLVNIATFPKLADGGEAKFPAWSAHMRRLHERRYQTVGAAHEAGIPIYVGTDAGGSLAHGLVAAEAAELVKAGLTATEALSAASWGARAWLGRDGLTEGAPADLVVYAADPRADIGVLADPQLVVLRGRPVG</sequence>
<dbReference type="InterPro" id="IPR032466">
    <property type="entry name" value="Metal_Hydrolase"/>
</dbReference>
<reference evidence="2 3" key="1">
    <citation type="submission" date="2019-06" db="EMBL/GenBank/DDBJ databases">
        <title>Description of Kitasatospora acidophila sp. nov. isolated from pine grove soil, and reclassification of Streptomyces novaecaesareae to Kitasatospora novaeceasareae comb. nov.</title>
        <authorList>
            <person name="Kim M.J."/>
        </authorList>
    </citation>
    <scope>NUCLEOTIDE SEQUENCE [LARGE SCALE GENOMIC DNA]</scope>
    <source>
        <strain evidence="2 3">MMS16-CNU292</strain>
    </source>
</reference>
<dbReference type="OrthoDB" id="3451205at2"/>
<dbReference type="InterPro" id="IPR006680">
    <property type="entry name" value="Amidohydro-rel"/>
</dbReference>
<proteinExistence type="predicted"/>
<keyword evidence="2" id="KW-0378">Hydrolase</keyword>
<comment type="caution">
    <text evidence="2">The sequence shown here is derived from an EMBL/GenBank/DDBJ whole genome shotgun (WGS) entry which is preliminary data.</text>
</comment>
<gene>
    <name evidence="2" type="ORF">E6W39_13225</name>
</gene>